<evidence type="ECO:0000256" key="7">
    <source>
        <dbReference type="PROSITE-ProRule" id="PRU00176"/>
    </source>
</evidence>
<evidence type="ECO:0000259" key="9">
    <source>
        <dbReference type="PROSITE" id="PS50102"/>
    </source>
</evidence>
<dbReference type="GO" id="GO:0008380">
    <property type="term" value="P:RNA splicing"/>
    <property type="evidence" value="ECO:0007669"/>
    <property type="project" value="UniProtKB-KW"/>
</dbReference>
<name>A0AAN8YRQ7_SOLBU</name>
<keyword evidence="11" id="KW-1185">Reference proteome</keyword>
<gene>
    <name evidence="10" type="ORF">RDI58_003016</name>
</gene>
<keyword evidence="5" id="KW-0508">mRNA splicing</keyword>
<feature type="domain" description="RRM" evidence="9">
    <location>
        <begin position="724"/>
        <end position="801"/>
    </location>
</feature>
<feature type="compositionally biased region" description="Acidic residues" evidence="8">
    <location>
        <begin position="41"/>
        <end position="54"/>
    </location>
</feature>
<protein>
    <recommendedName>
        <fullName evidence="9">RRM domain-containing protein</fullName>
    </recommendedName>
</protein>
<dbReference type="Pfam" id="PF05391">
    <property type="entry name" value="Lsm_interact"/>
    <property type="match status" value="1"/>
</dbReference>
<feature type="compositionally biased region" description="Basic and acidic residues" evidence="8">
    <location>
        <begin position="31"/>
        <end position="40"/>
    </location>
</feature>
<comment type="subcellular location">
    <subcellularLocation>
        <location evidence="1">Nucleus</location>
    </subcellularLocation>
</comment>
<dbReference type="Pfam" id="PF05843">
    <property type="entry name" value="Suf"/>
    <property type="match status" value="1"/>
</dbReference>
<dbReference type="InterPro" id="IPR035979">
    <property type="entry name" value="RBD_domain_sf"/>
</dbReference>
<dbReference type="Gene3D" id="1.25.40.10">
    <property type="entry name" value="Tetratricopeptide repeat domain"/>
    <property type="match status" value="2"/>
</dbReference>
<dbReference type="AlphaFoldDB" id="A0AAN8YRQ7"/>
<keyword evidence="6" id="KW-0539">Nucleus</keyword>
<feature type="compositionally biased region" description="Polar residues" evidence="8">
    <location>
        <begin position="7"/>
        <end position="24"/>
    </location>
</feature>
<feature type="compositionally biased region" description="Basic and acidic residues" evidence="8">
    <location>
        <begin position="868"/>
        <end position="899"/>
    </location>
</feature>
<evidence type="ECO:0000256" key="4">
    <source>
        <dbReference type="ARBA" id="ARBA00022884"/>
    </source>
</evidence>
<dbReference type="SUPFAM" id="SSF48452">
    <property type="entry name" value="TPR-like"/>
    <property type="match status" value="2"/>
</dbReference>
<dbReference type="Pfam" id="PF00076">
    <property type="entry name" value="RRM_1"/>
    <property type="match status" value="1"/>
</dbReference>
<dbReference type="InterPro" id="IPR008847">
    <property type="entry name" value="Suf"/>
</dbReference>
<dbReference type="Proteomes" id="UP001371456">
    <property type="component" value="Unassembled WGS sequence"/>
</dbReference>
<organism evidence="10 11">
    <name type="scientific">Solanum bulbocastanum</name>
    <name type="common">Wild potato</name>
    <dbReference type="NCBI Taxonomy" id="147425"/>
    <lineage>
        <taxon>Eukaryota</taxon>
        <taxon>Viridiplantae</taxon>
        <taxon>Streptophyta</taxon>
        <taxon>Embryophyta</taxon>
        <taxon>Tracheophyta</taxon>
        <taxon>Spermatophyta</taxon>
        <taxon>Magnoliopsida</taxon>
        <taxon>eudicotyledons</taxon>
        <taxon>Gunneridae</taxon>
        <taxon>Pentapetalae</taxon>
        <taxon>asterids</taxon>
        <taxon>lamiids</taxon>
        <taxon>Solanales</taxon>
        <taxon>Solanaceae</taxon>
        <taxon>Solanoideae</taxon>
        <taxon>Solaneae</taxon>
        <taxon>Solanum</taxon>
    </lineage>
</organism>
<keyword evidence="3" id="KW-0677">Repeat</keyword>
<accession>A0AAN8YRQ7</accession>
<evidence type="ECO:0000256" key="2">
    <source>
        <dbReference type="ARBA" id="ARBA00022664"/>
    </source>
</evidence>
<evidence type="ECO:0000256" key="3">
    <source>
        <dbReference type="ARBA" id="ARBA00022737"/>
    </source>
</evidence>
<dbReference type="GO" id="GO:0006397">
    <property type="term" value="P:mRNA processing"/>
    <property type="evidence" value="ECO:0007669"/>
    <property type="project" value="UniProtKB-KW"/>
</dbReference>
<feature type="compositionally biased region" description="Basic and acidic residues" evidence="8">
    <location>
        <begin position="675"/>
        <end position="695"/>
    </location>
</feature>
<comment type="caution">
    <text evidence="10">The sequence shown here is derived from an EMBL/GenBank/DDBJ whole genome shotgun (WGS) entry which is preliminary data.</text>
</comment>
<dbReference type="GO" id="GO:0005634">
    <property type="term" value="C:nucleus"/>
    <property type="evidence" value="ECO:0007669"/>
    <property type="project" value="UniProtKB-SubCell"/>
</dbReference>
<feature type="region of interest" description="Disordered" evidence="8">
    <location>
        <begin position="632"/>
        <end position="718"/>
    </location>
</feature>
<dbReference type="InterPro" id="IPR000504">
    <property type="entry name" value="RRM_dom"/>
</dbReference>
<keyword evidence="2" id="KW-0507">mRNA processing</keyword>
<evidence type="ECO:0000313" key="11">
    <source>
        <dbReference type="Proteomes" id="UP001371456"/>
    </source>
</evidence>
<dbReference type="EMBL" id="JBANQN010000001">
    <property type="protein sequence ID" value="KAK6805231.1"/>
    <property type="molecule type" value="Genomic_DNA"/>
</dbReference>
<dbReference type="Gene3D" id="3.30.70.330">
    <property type="match status" value="1"/>
</dbReference>
<evidence type="ECO:0000256" key="6">
    <source>
        <dbReference type="ARBA" id="ARBA00023242"/>
    </source>
</evidence>
<dbReference type="PANTHER" id="PTHR17204:SF25">
    <property type="entry name" value="RRM DOMAIN-CONTAINING PROTEIN"/>
    <property type="match status" value="1"/>
</dbReference>
<evidence type="ECO:0000256" key="5">
    <source>
        <dbReference type="ARBA" id="ARBA00023187"/>
    </source>
</evidence>
<dbReference type="PROSITE" id="PS50102">
    <property type="entry name" value="RRM"/>
    <property type="match status" value="1"/>
</dbReference>
<dbReference type="SUPFAM" id="SSF54928">
    <property type="entry name" value="RNA-binding domain, RBD"/>
    <property type="match status" value="1"/>
</dbReference>
<dbReference type="GO" id="GO:0003723">
    <property type="term" value="F:RNA binding"/>
    <property type="evidence" value="ECO:0007669"/>
    <property type="project" value="UniProtKB-UniRule"/>
</dbReference>
<feature type="region of interest" description="Disordered" evidence="8">
    <location>
        <begin position="793"/>
        <end position="899"/>
    </location>
</feature>
<evidence type="ECO:0000313" key="10">
    <source>
        <dbReference type="EMBL" id="KAK6805231.1"/>
    </source>
</evidence>
<feature type="region of interest" description="Disordered" evidence="8">
    <location>
        <begin position="1"/>
        <end position="58"/>
    </location>
</feature>
<dbReference type="InterPro" id="IPR003107">
    <property type="entry name" value="HAT"/>
</dbReference>
<dbReference type="InterPro" id="IPR011990">
    <property type="entry name" value="TPR-like_helical_dom_sf"/>
</dbReference>
<dbReference type="SMART" id="SM00386">
    <property type="entry name" value="HAT"/>
    <property type="match status" value="6"/>
</dbReference>
<evidence type="ECO:0000256" key="8">
    <source>
        <dbReference type="SAM" id="MobiDB-lite"/>
    </source>
</evidence>
<sequence>MAETETLDSSTHPPQLSDDNPTGNEDQDMLDADKFAKDSDSDSQSDSDSDSEDDAQQHTQIQALETELLNNPSNYDTHVQYIKALRKQGDIVKLRQAREAMNAIFPLSSEMWQEWTKDEISLSSGFFVIGQWINLNIEVQRRKIADGINTGYVIVVLKKLNVLDALPTIEKLFDCGVSDYLSVALWCDYLSFVQEHDQSVRTLSAAGISKARNLFERALVAAALHVAEGSRIWELYREFEQAIFLTIDETDSDSREKQVQRIRNLFHRQLSVPLADLCSTLLTYKAWEAEQGANIDVDSSNLDGLSPQVASSYQKSLDMMNARTHLENQISHKVAPESERLQHFMDYLKFEQSLGDPARIQILYERAITEFPISSELWLDYTHYMDKTLKTSSLVRDIYKRASRNCPWVGELWVRYLLSLERGRASEDELSAVFEKSLQCTFSSFEEYLDIFLTRVDGLRRRLSLLTSGAESSNLDYIIIRETFQRASDYLSPHLKNTESFLRMYRYWARLESTLGKDLVAARGVWERLLKISGSVLEVWQGYIAMESEMGNINDARSLFKRCYSKRFPGTGSEMIPLLLKNRIIQDICNSWIRFEREYGALDNFDLAVKKVTPRLEELQLFKLQEAKNVSVSVDDGDNSSRKNVREKRKPVSNLIEEQSPAKRHKEKAKNVKITSEDGEGHAKEPVKVNNKKPDVAASKSVSGSKKENKDVASGKPQQYNDQCTAFVSNLNLKATHDDLRRFFSDVGGVVAIRILTDKFTGKSRGLAYVDFSDDKHLAAAVAKNKQTLLGKRVSIAKSDPKGRKKGNAAPGDNADQTTESSKSDAKNSAEGSEDGFQPSSHHRASNIQLKGKNTFAMPRAVRPLGWVDKDKPKPKESDSVEDENPKSNDEFRKMFIKS</sequence>
<dbReference type="InterPro" id="IPR012677">
    <property type="entry name" value="Nucleotide-bd_a/b_plait_sf"/>
</dbReference>
<dbReference type="InterPro" id="IPR008669">
    <property type="entry name" value="LSM_interact"/>
</dbReference>
<keyword evidence="4 7" id="KW-0694">RNA-binding</keyword>
<evidence type="ECO:0000256" key="1">
    <source>
        <dbReference type="ARBA" id="ARBA00004123"/>
    </source>
</evidence>
<dbReference type="SMART" id="SM00360">
    <property type="entry name" value="RRM"/>
    <property type="match status" value="1"/>
</dbReference>
<proteinExistence type="predicted"/>
<dbReference type="PANTHER" id="PTHR17204">
    <property type="entry name" value="PRE-MRNA PROCESSING PROTEIN PRP39-RELATED"/>
    <property type="match status" value="1"/>
</dbReference>
<reference evidence="10 11" key="1">
    <citation type="submission" date="2024-02" db="EMBL/GenBank/DDBJ databases">
        <title>de novo genome assembly of Solanum bulbocastanum strain 11H21.</title>
        <authorList>
            <person name="Hosaka A.J."/>
        </authorList>
    </citation>
    <scope>NUCLEOTIDE SEQUENCE [LARGE SCALE GENOMIC DNA]</scope>
    <source>
        <tissue evidence="10">Young leaves</tissue>
    </source>
</reference>